<reference evidence="2" key="1">
    <citation type="submission" date="2022-03" db="EMBL/GenBank/DDBJ databases">
        <title>Identification of a novel bacterium isolated from mangrove sediments.</title>
        <authorList>
            <person name="Pan X."/>
        </authorList>
    </citation>
    <scope>NUCLEOTIDE SEQUENCE</scope>
    <source>
        <strain evidence="2">B1949</strain>
    </source>
</reference>
<dbReference type="InterPro" id="IPR012349">
    <property type="entry name" value="Split_barrel_FMN-bd"/>
</dbReference>
<accession>A0ABT0BIL1</accession>
<dbReference type="Gene3D" id="2.30.110.10">
    <property type="entry name" value="Electron Transport, Fmn-binding Protein, Chain A"/>
    <property type="match status" value="1"/>
</dbReference>
<dbReference type="InterPro" id="IPR024747">
    <property type="entry name" value="Pyridox_Oxase-rel"/>
</dbReference>
<comment type="caution">
    <text evidence="2">The sequence shown here is derived from an EMBL/GenBank/DDBJ whole genome shotgun (WGS) entry which is preliminary data.</text>
</comment>
<proteinExistence type="predicted"/>
<dbReference type="Proteomes" id="UP001162881">
    <property type="component" value="Unassembled WGS sequence"/>
</dbReference>
<keyword evidence="3" id="KW-1185">Reference proteome</keyword>
<dbReference type="Pfam" id="PF12900">
    <property type="entry name" value="Pyridox_ox_2"/>
    <property type="match status" value="1"/>
</dbReference>
<evidence type="ECO:0000313" key="2">
    <source>
        <dbReference type="EMBL" id="MCJ2184770.1"/>
    </source>
</evidence>
<gene>
    <name evidence="2" type="ORF">MTR62_19050</name>
</gene>
<sequence length="211" mass="22585">MTPRYAHARQPRRASYDEGVIHAIVDRAMVAHVGFIAEGRPMVMPMAFARVGAVVYLHGASKTRIARLDEAPVCLEVTRLTGLVAARSGLHHSVNYESAVIHGTARRVSGAEKARALDAILDHLLPGRSGEVRAMNAQEEKATGVIAITIEHASAKIRNGPPADDIADQDLPIWAGVVPVVTALGQGLRDAFTAEDRPEPPSLAAARRKFA</sequence>
<protein>
    <submittedName>
        <fullName evidence="2">Pyridoxamine 5'-phosphate oxidase family protein</fullName>
    </submittedName>
</protein>
<evidence type="ECO:0000256" key="1">
    <source>
        <dbReference type="SAM" id="MobiDB-lite"/>
    </source>
</evidence>
<dbReference type="PANTHER" id="PTHR34071">
    <property type="entry name" value="5-NITROIMIDAZOLE ANTIBIOTICS RESISTANCE PROTEIN, NIMA-FAMILY-RELATED PROTEIN-RELATED"/>
    <property type="match status" value="1"/>
</dbReference>
<feature type="region of interest" description="Disordered" evidence="1">
    <location>
        <begin position="192"/>
        <end position="211"/>
    </location>
</feature>
<dbReference type="PANTHER" id="PTHR34071:SF2">
    <property type="entry name" value="FLAVIN-NUCLEOTIDE-BINDING PROTEIN"/>
    <property type="match status" value="1"/>
</dbReference>
<name>A0ABT0BIL1_9SPHN</name>
<dbReference type="RefSeq" id="WP_244023920.1">
    <property type="nucleotide sequence ID" value="NZ_JALHLF010000145.1"/>
</dbReference>
<organism evidence="2 3">
    <name type="scientific">Novosphingobium organovorum</name>
    <dbReference type="NCBI Taxonomy" id="2930092"/>
    <lineage>
        <taxon>Bacteria</taxon>
        <taxon>Pseudomonadati</taxon>
        <taxon>Pseudomonadota</taxon>
        <taxon>Alphaproteobacteria</taxon>
        <taxon>Sphingomonadales</taxon>
        <taxon>Sphingomonadaceae</taxon>
        <taxon>Novosphingobium</taxon>
    </lineage>
</organism>
<dbReference type="EMBL" id="JALHLF010000145">
    <property type="protein sequence ID" value="MCJ2184770.1"/>
    <property type="molecule type" value="Genomic_DNA"/>
</dbReference>
<dbReference type="SUPFAM" id="SSF50475">
    <property type="entry name" value="FMN-binding split barrel"/>
    <property type="match status" value="1"/>
</dbReference>
<evidence type="ECO:0000313" key="3">
    <source>
        <dbReference type="Proteomes" id="UP001162881"/>
    </source>
</evidence>